<gene>
    <name evidence="2" type="ORF">V1477_001658</name>
</gene>
<keyword evidence="3" id="KW-1185">Reference proteome</keyword>
<comment type="caution">
    <text evidence="2">The sequence shown here is derived from an EMBL/GenBank/DDBJ whole genome shotgun (WGS) entry which is preliminary data.</text>
</comment>
<evidence type="ECO:0000313" key="2">
    <source>
        <dbReference type="EMBL" id="KAL2750162.1"/>
    </source>
</evidence>
<organism evidence="2 3">
    <name type="scientific">Vespula maculifrons</name>
    <name type="common">Eastern yellow jacket</name>
    <name type="synonym">Wasp</name>
    <dbReference type="NCBI Taxonomy" id="7453"/>
    <lineage>
        <taxon>Eukaryota</taxon>
        <taxon>Metazoa</taxon>
        <taxon>Ecdysozoa</taxon>
        <taxon>Arthropoda</taxon>
        <taxon>Hexapoda</taxon>
        <taxon>Insecta</taxon>
        <taxon>Pterygota</taxon>
        <taxon>Neoptera</taxon>
        <taxon>Endopterygota</taxon>
        <taxon>Hymenoptera</taxon>
        <taxon>Apocrita</taxon>
        <taxon>Aculeata</taxon>
        <taxon>Vespoidea</taxon>
        <taxon>Vespidae</taxon>
        <taxon>Vespinae</taxon>
        <taxon>Vespula</taxon>
    </lineage>
</organism>
<proteinExistence type="predicted"/>
<accession>A0ABD2CYF2</accession>
<dbReference type="Proteomes" id="UP001607303">
    <property type="component" value="Unassembled WGS sequence"/>
</dbReference>
<name>A0ABD2CYF2_VESMC</name>
<evidence type="ECO:0000313" key="3">
    <source>
        <dbReference type="Proteomes" id="UP001607303"/>
    </source>
</evidence>
<sequence length="164" mass="18378">MSEQRHRVRNGILLGMTLRPSASDAHIPPLSTTVRAFRISNNKTRSTVGPLIAPEHSHRLTLQSSDDRITTGHSIVFSNQTKSINVGLLIAPENTTPVPADTRASDLSILPYEPNHSTIRRTRADISKSVKKRRRSRERAEKEAGTCAHVRTIELGRKERKEYP</sequence>
<evidence type="ECO:0000256" key="1">
    <source>
        <dbReference type="SAM" id="MobiDB-lite"/>
    </source>
</evidence>
<reference evidence="2 3" key="1">
    <citation type="journal article" date="2024" name="Ann. Entomol. Soc. Am.">
        <title>Genomic analyses of the southern and eastern yellowjacket wasps (Hymenoptera: Vespidae) reveal evolutionary signatures of social life.</title>
        <authorList>
            <person name="Catto M.A."/>
            <person name="Caine P.B."/>
            <person name="Orr S.E."/>
            <person name="Hunt B.G."/>
            <person name="Goodisman M.A.D."/>
        </authorList>
    </citation>
    <scope>NUCLEOTIDE SEQUENCE [LARGE SCALE GENOMIC DNA]</scope>
    <source>
        <strain evidence="2">232</strain>
        <tissue evidence="2">Head and thorax</tissue>
    </source>
</reference>
<dbReference type="AlphaFoldDB" id="A0ABD2CYF2"/>
<dbReference type="EMBL" id="JAYRBN010000025">
    <property type="protein sequence ID" value="KAL2750162.1"/>
    <property type="molecule type" value="Genomic_DNA"/>
</dbReference>
<protein>
    <submittedName>
        <fullName evidence="2">Uncharacterized protein</fullName>
    </submittedName>
</protein>
<feature type="region of interest" description="Disordered" evidence="1">
    <location>
        <begin position="125"/>
        <end position="145"/>
    </location>
</feature>